<evidence type="ECO:0000313" key="2">
    <source>
        <dbReference type="EMBL" id="BAI99162.1"/>
    </source>
</evidence>
<dbReference type="AlphaFoldDB" id="D4Z980"/>
<name>D4Z980_SPHIU</name>
<proteinExistence type="predicted"/>
<sequence length="64" mass="6897">MIRQKISPPDVLWHRARATIIVAVGAGIGRAPFSTRVVGRIEQDGRRVTTGRPGRSAGGSREMS</sequence>
<geneLocation type="plasmid" evidence="2 3">
    <name>pCHQ1</name>
</geneLocation>
<gene>
    <name evidence="2" type="ordered locus">SJA_P1-02100</name>
</gene>
<dbReference type="HOGENOM" id="CLU_2865508_0_0_5"/>
<accession>D4Z980</accession>
<protein>
    <submittedName>
        <fullName evidence="2">Uncharacterized protein</fullName>
    </submittedName>
</protein>
<evidence type="ECO:0000313" key="3">
    <source>
        <dbReference type="Proteomes" id="UP000007753"/>
    </source>
</evidence>
<keyword evidence="2" id="KW-0614">Plasmid</keyword>
<dbReference type="EMBL" id="AP010805">
    <property type="protein sequence ID" value="BAI99162.1"/>
    <property type="molecule type" value="Genomic_DNA"/>
</dbReference>
<dbReference type="KEGG" id="sjp:SJA_P1-02100"/>
<evidence type="ECO:0000256" key="1">
    <source>
        <dbReference type="SAM" id="MobiDB-lite"/>
    </source>
</evidence>
<feature type="region of interest" description="Disordered" evidence="1">
    <location>
        <begin position="42"/>
        <end position="64"/>
    </location>
</feature>
<reference evidence="2 3" key="1">
    <citation type="journal article" date="2010" name="J. Bacteriol.">
        <title>Complete genome sequence of the representative gamma-hexachlorocyclohexane-degrading bacterium Sphingobium japonicum UT26.</title>
        <authorList>
            <person name="Nagata Y."/>
            <person name="Ohtsubo Y."/>
            <person name="Endo R."/>
            <person name="Ichikawa N."/>
            <person name="Ankai A."/>
            <person name="Oguchi A."/>
            <person name="Fukui S."/>
            <person name="Fujita N."/>
            <person name="Tsuda M."/>
        </authorList>
    </citation>
    <scope>NUCLEOTIDE SEQUENCE [LARGE SCALE GENOMIC DNA]</scope>
    <source>
        <strain evidence="3">DSM 16413 / CCM 7287 / MTCC 6362 / UT26 / NBRC 101211 / UT26S</strain>
        <plasmid evidence="2 3">pCHQ1</plasmid>
    </source>
</reference>
<keyword evidence="3" id="KW-1185">Reference proteome</keyword>
<organism evidence="2 3">
    <name type="scientific">Sphingobium indicum (strain DSM 16413 / CCM 7287 / MTCC 6362 / UT26 / NBRC 101211 / UT26S)</name>
    <name type="common">Sphingobium japonicum</name>
    <dbReference type="NCBI Taxonomy" id="452662"/>
    <lineage>
        <taxon>Bacteria</taxon>
        <taxon>Pseudomonadati</taxon>
        <taxon>Pseudomonadota</taxon>
        <taxon>Alphaproteobacteria</taxon>
        <taxon>Sphingomonadales</taxon>
        <taxon>Sphingomonadaceae</taxon>
        <taxon>Sphingobium</taxon>
    </lineage>
</organism>
<dbReference type="Proteomes" id="UP000007753">
    <property type="component" value="Plasmid pCHQ1"/>
</dbReference>